<evidence type="ECO:0008006" key="5">
    <source>
        <dbReference type="Google" id="ProtNLM"/>
    </source>
</evidence>
<name>A0ABR4G3U9_9EURO</name>
<evidence type="ECO:0000259" key="2">
    <source>
        <dbReference type="Pfam" id="PF24539"/>
    </source>
</evidence>
<feature type="domain" description="F-box" evidence="1">
    <location>
        <begin position="233"/>
        <end position="269"/>
    </location>
</feature>
<dbReference type="CDD" id="cd09917">
    <property type="entry name" value="F-box_SF"/>
    <property type="match status" value="1"/>
</dbReference>
<evidence type="ECO:0000259" key="1">
    <source>
        <dbReference type="Pfam" id="PF00646"/>
    </source>
</evidence>
<dbReference type="InterPro" id="IPR036047">
    <property type="entry name" value="F-box-like_dom_sf"/>
</dbReference>
<accession>A0ABR4G3U9</accession>
<organism evidence="3 4">
    <name type="scientific">Aspergillus keveii</name>
    <dbReference type="NCBI Taxonomy" id="714993"/>
    <lineage>
        <taxon>Eukaryota</taxon>
        <taxon>Fungi</taxon>
        <taxon>Dikarya</taxon>
        <taxon>Ascomycota</taxon>
        <taxon>Pezizomycotina</taxon>
        <taxon>Eurotiomycetes</taxon>
        <taxon>Eurotiomycetidae</taxon>
        <taxon>Eurotiales</taxon>
        <taxon>Aspergillaceae</taxon>
        <taxon>Aspergillus</taxon>
        <taxon>Aspergillus subgen. Nidulantes</taxon>
    </lineage>
</organism>
<dbReference type="InterPro" id="IPR056021">
    <property type="entry name" value="DUF7600"/>
</dbReference>
<dbReference type="InterPro" id="IPR001810">
    <property type="entry name" value="F-box_dom"/>
</dbReference>
<dbReference type="Pfam" id="PF24539">
    <property type="entry name" value="DUF7600"/>
    <property type="match status" value="1"/>
</dbReference>
<dbReference type="Gene3D" id="1.20.1280.50">
    <property type="match status" value="1"/>
</dbReference>
<evidence type="ECO:0000313" key="3">
    <source>
        <dbReference type="EMBL" id="KAL2793691.1"/>
    </source>
</evidence>
<gene>
    <name evidence="3" type="ORF">BJX66DRAFT_338585</name>
</gene>
<keyword evidence="4" id="KW-1185">Reference proteome</keyword>
<dbReference type="Proteomes" id="UP001610563">
    <property type="component" value="Unassembled WGS sequence"/>
</dbReference>
<sequence>MARNTVYFCCPICGIILFPDPYLDRQVFPVTRARPWYAEIRAVYSTDLSARQIAITGRGLISQQGSLYAPRDESLSYLDAGSFSLEIWPLCTSSETSCAFGFHSACWRLILFRLGYIDDKTLRDEVHVVESVFFLLYCTPLVESRSFDFGHDYEGAAKTHRAHRRPRVDPSSDLFADPFAIPSLGDLEAAARMPAFGHPSAGDDEIQPWILGENTLTRTGNLGAPRCIVFPALSLELKLYILSYLSFDELLIARLVCRGLAHLARMLTLPRSYWRSRFLLGQEADFLFANLTEQVDWKQVFFGTRASLSANTLPLVNRKRIRALLEPIAALVQHGDIFGNGPTGLEFTPAESQKSAMHVVSCNNNEGQSLSLEITSFFNGDIADIDANNILHKGCRVLYHKAQPLVPPGQQCLRRIGVSFVRIGARRFISGLNMPSEVAVDMHRVIGYRITASEQWIEIPPSDSIKAIWVAFRAEGLTALGLEFADSQSHIWVGDSGGPGVARGMLEIPGNLSESCLFVGLDSYKVVSLGIEVVGQWMEELDDGFELASDENVRLLTIWLKPVCDSGDNLAMEPGQVVSVHIETTRARSVTFRSPDFDFPLAQLTHHQYQSDADGSLIAFIWMLILNFNCIRAIASPTPGTGDLIFVPDLQPPYDQIQSVYFDRASANGKRENVIAVEAYFRDRTITGLDFVYTSERKAKAGDLETDTHKIYHFPPNARTIRMSATTVKEQLTELQFEIERETDPTEVSRLVCSIKSSDDPIGDADPLRDVSREVWCPREVWQHTRELVGARGRARKAPRASRLVGMSVGCTYFSKVGAAHEPEGDQQDE</sequence>
<comment type="caution">
    <text evidence="3">The sequence shown here is derived from an EMBL/GenBank/DDBJ whole genome shotgun (WGS) entry which is preliminary data.</text>
</comment>
<dbReference type="EMBL" id="JBFTWV010000054">
    <property type="protein sequence ID" value="KAL2793691.1"/>
    <property type="molecule type" value="Genomic_DNA"/>
</dbReference>
<feature type="domain" description="DUF7600" evidence="2">
    <location>
        <begin position="388"/>
        <end position="533"/>
    </location>
</feature>
<evidence type="ECO:0000313" key="4">
    <source>
        <dbReference type="Proteomes" id="UP001610563"/>
    </source>
</evidence>
<protein>
    <recommendedName>
        <fullName evidence="5">F-box domain-containing protein</fullName>
    </recommendedName>
</protein>
<dbReference type="SUPFAM" id="SSF81383">
    <property type="entry name" value="F-box domain"/>
    <property type="match status" value="1"/>
</dbReference>
<proteinExistence type="predicted"/>
<dbReference type="Pfam" id="PF00646">
    <property type="entry name" value="F-box"/>
    <property type="match status" value="1"/>
</dbReference>
<reference evidence="3 4" key="1">
    <citation type="submission" date="2024-07" db="EMBL/GenBank/DDBJ databases">
        <title>Section-level genome sequencing and comparative genomics of Aspergillus sections Usti and Cavernicolus.</title>
        <authorList>
            <consortium name="Lawrence Berkeley National Laboratory"/>
            <person name="Nybo J.L."/>
            <person name="Vesth T.C."/>
            <person name="Theobald S."/>
            <person name="Frisvad J.C."/>
            <person name="Larsen T.O."/>
            <person name="Kjaerboelling I."/>
            <person name="Rothschild-Mancinelli K."/>
            <person name="Lyhne E.K."/>
            <person name="Kogle M.E."/>
            <person name="Barry K."/>
            <person name="Clum A."/>
            <person name="Na H."/>
            <person name="Ledsgaard L."/>
            <person name="Lin J."/>
            <person name="Lipzen A."/>
            <person name="Kuo A."/>
            <person name="Riley R."/>
            <person name="Mondo S."/>
            <person name="Labutti K."/>
            <person name="Haridas S."/>
            <person name="Pangalinan J."/>
            <person name="Salamov A.A."/>
            <person name="Simmons B.A."/>
            <person name="Magnuson J.K."/>
            <person name="Chen J."/>
            <person name="Drula E."/>
            <person name="Henrissat B."/>
            <person name="Wiebenga A."/>
            <person name="Lubbers R.J."/>
            <person name="Gomes A.C."/>
            <person name="Makela M.R."/>
            <person name="Stajich J."/>
            <person name="Grigoriev I.V."/>
            <person name="Mortensen U.H."/>
            <person name="De Vries R.P."/>
            <person name="Baker S.E."/>
            <person name="Andersen M.R."/>
        </authorList>
    </citation>
    <scope>NUCLEOTIDE SEQUENCE [LARGE SCALE GENOMIC DNA]</scope>
    <source>
        <strain evidence="3 4">CBS 209.92</strain>
    </source>
</reference>